<accession>A0A934UZD5</accession>
<dbReference type="InterPro" id="IPR011009">
    <property type="entry name" value="Kinase-like_dom_sf"/>
</dbReference>
<dbReference type="Proteomes" id="UP000778970">
    <property type="component" value="Unassembled WGS sequence"/>
</dbReference>
<keyword evidence="3" id="KW-1185">Reference proteome</keyword>
<comment type="caution">
    <text evidence="2">The sequence shown here is derived from an EMBL/GenBank/DDBJ whole genome shotgun (WGS) entry which is preliminary data.</text>
</comment>
<proteinExistence type="predicted"/>
<dbReference type="InterPro" id="IPR002575">
    <property type="entry name" value="Aminoglycoside_PTrfase"/>
</dbReference>
<reference evidence="2" key="2">
    <citation type="journal article" date="2020" name="Microorganisms">
        <title>Osmotic Adaptation and Compatible Solute Biosynthesis of Phototrophic Bacteria as Revealed from Genome Analyses.</title>
        <authorList>
            <person name="Imhoff J.F."/>
            <person name="Rahn T."/>
            <person name="Kunzel S."/>
            <person name="Keller A."/>
            <person name="Neulinger S.C."/>
        </authorList>
    </citation>
    <scope>NUCLEOTIDE SEQUENCE</scope>
    <source>
        <strain evidence="2">DSM 9154</strain>
    </source>
</reference>
<evidence type="ECO:0000313" key="3">
    <source>
        <dbReference type="Proteomes" id="UP000778970"/>
    </source>
</evidence>
<dbReference type="Gene3D" id="3.90.1200.10">
    <property type="match status" value="1"/>
</dbReference>
<name>A0A934UZD5_9PROT</name>
<dbReference type="Pfam" id="PF01636">
    <property type="entry name" value="APH"/>
    <property type="match status" value="1"/>
</dbReference>
<feature type="domain" description="Aminoglycoside phosphotransferase" evidence="1">
    <location>
        <begin position="67"/>
        <end position="280"/>
    </location>
</feature>
<sequence>MIVMTGLLPVGCLNASDMLGAWIMPAIPDRATLTRQLRTHPRFADLGADELTPMAVKGLAHEHLRVGQRGWVLRVPKQSQFAFGAQDNLTYQAACFERVSASGHAPRLAAVLTPSEELPMGALVVEEIVGRPPRLPDDLPALAAAMARVHHLPVPSPMDRPPLADHSDPVAGAMAEITAQAEYLDAADLDPAAREELEAELDWARAFAARVEGAAQPIRLVLTDTHPGNFLITDDGKAVIVDLEKALYGSPGTDLAHATLYSSTTWDPDTYADLSLDALGGYYSHYLEAVGPELAQQLRPWLVPLRRITFLRALTWCVMWSVEHRRAARTDAAGHGRDWSADNTDPALIAHVADRVAEYLRPETLRRMRAEWLAAPGLAAEIGD</sequence>
<dbReference type="SUPFAM" id="SSF56112">
    <property type="entry name" value="Protein kinase-like (PK-like)"/>
    <property type="match status" value="1"/>
</dbReference>
<organism evidence="2 3">
    <name type="scientific">Rhodovibrio salinarum</name>
    <dbReference type="NCBI Taxonomy" id="1087"/>
    <lineage>
        <taxon>Bacteria</taxon>
        <taxon>Pseudomonadati</taxon>
        <taxon>Pseudomonadota</taxon>
        <taxon>Alphaproteobacteria</taxon>
        <taxon>Rhodospirillales</taxon>
        <taxon>Rhodovibrionaceae</taxon>
        <taxon>Rhodovibrio</taxon>
    </lineage>
</organism>
<evidence type="ECO:0000259" key="1">
    <source>
        <dbReference type="Pfam" id="PF01636"/>
    </source>
</evidence>
<dbReference type="AlphaFoldDB" id="A0A934UZD5"/>
<dbReference type="EMBL" id="NRRE01000013">
    <property type="protein sequence ID" value="MBK1696299.1"/>
    <property type="molecule type" value="Genomic_DNA"/>
</dbReference>
<protein>
    <recommendedName>
        <fullName evidence="1">Aminoglycoside phosphotransferase domain-containing protein</fullName>
    </recommendedName>
</protein>
<gene>
    <name evidence="2" type="ORF">CKO21_03465</name>
</gene>
<evidence type="ECO:0000313" key="2">
    <source>
        <dbReference type="EMBL" id="MBK1696299.1"/>
    </source>
</evidence>
<reference evidence="2" key="1">
    <citation type="submission" date="2017-08" db="EMBL/GenBank/DDBJ databases">
        <authorList>
            <person name="Imhoff J.F."/>
            <person name="Rahn T."/>
            <person name="Kuenzel S."/>
            <person name="Neulinger S.C."/>
        </authorList>
    </citation>
    <scope>NUCLEOTIDE SEQUENCE</scope>
    <source>
        <strain evidence="2">DSM 9154</strain>
    </source>
</reference>